<name>A0ABV2Q0C6_9GAMM</name>
<dbReference type="InterPro" id="IPR002634">
    <property type="entry name" value="BolA"/>
</dbReference>
<accession>A0ABV2Q0C6</accession>
<evidence type="ECO:0000256" key="1">
    <source>
        <dbReference type="ARBA" id="ARBA00005578"/>
    </source>
</evidence>
<evidence type="ECO:0000313" key="4">
    <source>
        <dbReference type="Proteomes" id="UP001549251"/>
    </source>
</evidence>
<dbReference type="InterPro" id="IPR036065">
    <property type="entry name" value="BolA-like_sf"/>
</dbReference>
<evidence type="ECO:0000256" key="2">
    <source>
        <dbReference type="RuleBase" id="RU003860"/>
    </source>
</evidence>
<keyword evidence="4" id="KW-1185">Reference proteome</keyword>
<dbReference type="InterPro" id="IPR050961">
    <property type="entry name" value="BolA/IbaG_stress_morph_reg"/>
</dbReference>
<comment type="caution">
    <text evidence="3">The sequence shown here is derived from an EMBL/GenBank/DDBJ whole genome shotgun (WGS) entry which is preliminary data.</text>
</comment>
<sequence length="85" mass="8888">MEHSPMDPARIQAMIENGLPGARAEVSGADGVHFEATVIASQFAGKLPLARHRLVYATLGELMGGAIHALALKTLTPEEAAARQG</sequence>
<dbReference type="Pfam" id="PF01722">
    <property type="entry name" value="BolA"/>
    <property type="match status" value="1"/>
</dbReference>
<protein>
    <submittedName>
        <fullName evidence="3">Acid stress-induced BolA-like protein IbaG/YrbA</fullName>
    </submittedName>
</protein>
<dbReference type="Gene3D" id="3.30.300.90">
    <property type="entry name" value="BolA-like"/>
    <property type="match status" value="1"/>
</dbReference>
<dbReference type="PIRSF" id="PIRSF003113">
    <property type="entry name" value="BolA"/>
    <property type="match status" value="1"/>
</dbReference>
<reference evidence="3 4" key="1">
    <citation type="submission" date="2024-06" db="EMBL/GenBank/DDBJ databases">
        <title>Sorghum-associated microbial communities from plants grown in Nebraska, USA.</title>
        <authorList>
            <person name="Schachtman D."/>
        </authorList>
    </citation>
    <scope>NUCLEOTIDE SEQUENCE [LARGE SCALE GENOMIC DNA]</scope>
    <source>
        <strain evidence="3 4">1757</strain>
    </source>
</reference>
<gene>
    <name evidence="3" type="ORF">ABIE04_003135</name>
</gene>
<dbReference type="PANTHER" id="PTHR46229:SF2">
    <property type="entry name" value="BOLA-LIKE PROTEIN 1"/>
    <property type="match status" value="1"/>
</dbReference>
<dbReference type="Proteomes" id="UP001549251">
    <property type="component" value="Unassembled WGS sequence"/>
</dbReference>
<dbReference type="SUPFAM" id="SSF82657">
    <property type="entry name" value="BolA-like"/>
    <property type="match status" value="1"/>
</dbReference>
<evidence type="ECO:0000313" key="3">
    <source>
        <dbReference type="EMBL" id="MET4570756.1"/>
    </source>
</evidence>
<dbReference type="EMBL" id="JBEPSD010000003">
    <property type="protein sequence ID" value="MET4570756.1"/>
    <property type="molecule type" value="Genomic_DNA"/>
</dbReference>
<proteinExistence type="inferred from homology"/>
<organism evidence="3 4">
    <name type="scientific">Rhodanobacter soli</name>
    <dbReference type="NCBI Taxonomy" id="590609"/>
    <lineage>
        <taxon>Bacteria</taxon>
        <taxon>Pseudomonadati</taxon>
        <taxon>Pseudomonadota</taxon>
        <taxon>Gammaproteobacteria</taxon>
        <taxon>Lysobacterales</taxon>
        <taxon>Rhodanobacteraceae</taxon>
        <taxon>Rhodanobacter</taxon>
    </lineage>
</organism>
<dbReference type="PANTHER" id="PTHR46229">
    <property type="entry name" value="BOLA TRANSCRIPTION REGULATOR"/>
    <property type="match status" value="1"/>
</dbReference>
<comment type="similarity">
    <text evidence="1 2">Belongs to the BolA/IbaG family.</text>
</comment>